<protein>
    <submittedName>
        <fullName evidence="1">Uncharacterized protein</fullName>
    </submittedName>
</protein>
<reference evidence="1 2" key="1">
    <citation type="journal article" date="2017" name="BMC Genomics">
        <title>Genome sequencing of 39 Akkermansia muciniphila isolates reveals its population structure, genomic and functional diverisity, and global distribution in mammalian gut microbiotas.</title>
        <authorList>
            <person name="Guo X."/>
            <person name="Li S."/>
            <person name="Zhang J."/>
            <person name="Wu F."/>
            <person name="Li X."/>
            <person name="Wu D."/>
            <person name="Zhang M."/>
            <person name="Ou Z."/>
            <person name="Jie Z."/>
            <person name="Yan Q."/>
            <person name="Li P."/>
            <person name="Yi J."/>
            <person name="Peng Y."/>
        </authorList>
    </citation>
    <scope>NUCLEOTIDE SEQUENCE [LARGE SCALE GENOMIC DNA]</scope>
    <source>
        <strain evidence="1 2">GP43</strain>
    </source>
</reference>
<dbReference type="RefSeq" id="WP_102736216.1">
    <property type="nucleotide sequence ID" value="NZ_CP025824.1"/>
</dbReference>
<evidence type="ECO:0000313" key="2">
    <source>
        <dbReference type="Proteomes" id="UP000235914"/>
    </source>
</evidence>
<organism evidence="1 2">
    <name type="scientific">Akkermansia muciniphila</name>
    <dbReference type="NCBI Taxonomy" id="239935"/>
    <lineage>
        <taxon>Bacteria</taxon>
        <taxon>Pseudomonadati</taxon>
        <taxon>Verrucomicrobiota</taxon>
        <taxon>Verrucomicrobiia</taxon>
        <taxon>Verrucomicrobiales</taxon>
        <taxon>Akkermansiaceae</taxon>
        <taxon>Akkermansia</taxon>
    </lineage>
</organism>
<dbReference type="Proteomes" id="UP000235914">
    <property type="component" value="Unassembled WGS sequence"/>
</dbReference>
<sequence length="322" mass="35792">MSTSATYAVNLPLTNYIIGWYGTQTHDPARFLAPGVKAPGLLTTYKRYLRQDAFAASDTRRPMYDSPRTIDIRGEDVPVMLEEHALKIGIDDRELLGAVDAEVYRTSLRQAKTRALARRMLISHNKEVFDYANSVIPGITSVDGITEANKWSDRTKPVVSILTSLINKFAVNNGVYPNRILTTRDVWADIQANTEVQTMMGEMGRKVLTPETLLELIGLQGDDIPPVRVMRTIASYNPGGTGGAEVDNVNIVGSNIYLFYADDNPSLDDISALKTLNLAGDDMYSTVETYRDEDISTEWLRVRGHHKVVFAAPSAMMRMQIA</sequence>
<dbReference type="InterPro" id="IPR053738">
    <property type="entry name" value="Lambda_capsid_assembly"/>
</dbReference>
<comment type="caution">
    <text evidence="1">The sequence shown here is derived from an EMBL/GenBank/DDBJ whole genome shotgun (WGS) entry which is preliminary data.</text>
</comment>
<gene>
    <name evidence="1" type="ORF">CXU09_12030</name>
</gene>
<accession>A0A2N8I9U0</accession>
<evidence type="ECO:0000313" key="1">
    <source>
        <dbReference type="EMBL" id="PNC53414.1"/>
    </source>
</evidence>
<dbReference type="Gene3D" id="3.90.1690.10">
    <property type="entry name" value="phage-related protein like domain"/>
    <property type="match status" value="1"/>
</dbReference>
<proteinExistence type="predicted"/>
<dbReference type="EMBL" id="PJKN01000008">
    <property type="protein sequence ID" value="PNC53414.1"/>
    <property type="molecule type" value="Genomic_DNA"/>
</dbReference>
<dbReference type="AlphaFoldDB" id="A0A2N8I9U0"/>
<name>A0A2N8I9U0_9BACT</name>